<keyword evidence="3" id="KW-1185">Reference proteome</keyword>
<dbReference type="EMBL" id="KE504202">
    <property type="protein sequence ID" value="EPS95705.1"/>
    <property type="molecule type" value="Genomic_DNA"/>
</dbReference>
<dbReference type="PANTHER" id="PTHR39336:SF3">
    <property type="entry name" value="PYRIDOXAMINE PHOSPHATE OXIDASE"/>
    <property type="match status" value="1"/>
</dbReference>
<evidence type="ECO:0000313" key="2">
    <source>
        <dbReference type="EMBL" id="EPS95705.1"/>
    </source>
</evidence>
<dbReference type="STRING" id="743788.S8F1S9"/>
<reference evidence="2 3" key="1">
    <citation type="journal article" date="2012" name="Science">
        <title>The Paleozoic origin of enzymatic lignin decomposition reconstructed from 31 fungal genomes.</title>
        <authorList>
            <person name="Floudas D."/>
            <person name="Binder M."/>
            <person name="Riley R."/>
            <person name="Barry K."/>
            <person name="Blanchette R.A."/>
            <person name="Henrissat B."/>
            <person name="Martinez A.T."/>
            <person name="Otillar R."/>
            <person name="Spatafora J.W."/>
            <person name="Yadav J.S."/>
            <person name="Aerts A."/>
            <person name="Benoit I."/>
            <person name="Boyd A."/>
            <person name="Carlson A."/>
            <person name="Copeland A."/>
            <person name="Coutinho P.M."/>
            <person name="de Vries R.P."/>
            <person name="Ferreira P."/>
            <person name="Findley K."/>
            <person name="Foster B."/>
            <person name="Gaskell J."/>
            <person name="Glotzer D."/>
            <person name="Gorecki P."/>
            <person name="Heitman J."/>
            <person name="Hesse C."/>
            <person name="Hori C."/>
            <person name="Igarashi K."/>
            <person name="Jurgens J.A."/>
            <person name="Kallen N."/>
            <person name="Kersten P."/>
            <person name="Kohler A."/>
            <person name="Kuees U."/>
            <person name="Kumar T.K.A."/>
            <person name="Kuo A."/>
            <person name="LaButti K."/>
            <person name="Larrondo L.F."/>
            <person name="Lindquist E."/>
            <person name="Ling A."/>
            <person name="Lombard V."/>
            <person name="Lucas S."/>
            <person name="Lundell T."/>
            <person name="Martin R."/>
            <person name="McLaughlin D.J."/>
            <person name="Morgenstern I."/>
            <person name="Morin E."/>
            <person name="Murat C."/>
            <person name="Nagy L.G."/>
            <person name="Nolan M."/>
            <person name="Ohm R.A."/>
            <person name="Patyshakuliyeva A."/>
            <person name="Rokas A."/>
            <person name="Ruiz-Duenas F.J."/>
            <person name="Sabat G."/>
            <person name="Salamov A."/>
            <person name="Samejima M."/>
            <person name="Schmutz J."/>
            <person name="Slot J.C."/>
            <person name="St John F."/>
            <person name="Stenlid J."/>
            <person name="Sun H."/>
            <person name="Sun S."/>
            <person name="Syed K."/>
            <person name="Tsang A."/>
            <person name="Wiebenga A."/>
            <person name="Young D."/>
            <person name="Pisabarro A."/>
            <person name="Eastwood D.C."/>
            <person name="Martin F."/>
            <person name="Cullen D."/>
            <person name="Grigoriev I.V."/>
            <person name="Hibbett D.S."/>
        </authorList>
    </citation>
    <scope>NUCLEOTIDE SEQUENCE</scope>
    <source>
        <strain evidence="3">FP-58527</strain>
    </source>
</reference>
<feature type="region of interest" description="Disordered" evidence="1">
    <location>
        <begin position="1"/>
        <end position="37"/>
    </location>
</feature>
<sequence length="184" mass="20151">MDGDIEDVGRLRAPECGRTRQHLPEEPPRVAPRGEQEQSVISRWHGQREAAAHMKEPGNAQITIMFSAFEGAPKIFGTPGYNSYIPPGTRRAESRSVIVVDVHKVGQSCGFAVPLYNFAQRSRLVEYSIKLEEHMQSEPNSPPPVCDKGMMAISGVIPFHALLEKAGTDAELADSCLSKQVVAV</sequence>
<evidence type="ECO:0000256" key="1">
    <source>
        <dbReference type="SAM" id="MobiDB-lite"/>
    </source>
</evidence>
<evidence type="ECO:0000313" key="3">
    <source>
        <dbReference type="Proteomes" id="UP000015241"/>
    </source>
</evidence>
<name>S8F1S9_FOMSC</name>
<organism evidence="2 3">
    <name type="scientific">Fomitopsis schrenkii</name>
    <name type="common">Brown rot fungus</name>
    <dbReference type="NCBI Taxonomy" id="2126942"/>
    <lineage>
        <taxon>Eukaryota</taxon>
        <taxon>Fungi</taxon>
        <taxon>Dikarya</taxon>
        <taxon>Basidiomycota</taxon>
        <taxon>Agaricomycotina</taxon>
        <taxon>Agaricomycetes</taxon>
        <taxon>Polyporales</taxon>
        <taxon>Fomitopsis</taxon>
    </lineage>
</organism>
<dbReference type="PANTHER" id="PTHR39336">
    <property type="entry name" value="PYRIDOXAMINE PHOSPHATE OXIDASE FAMILY PROTEIN (AFU_ORTHOLOGUE AFUA_6G11440)"/>
    <property type="match status" value="1"/>
</dbReference>
<dbReference type="AlphaFoldDB" id="S8F1S9"/>
<proteinExistence type="predicted"/>
<dbReference type="InParanoid" id="S8F1S9"/>
<accession>S8F1S9</accession>
<dbReference type="HOGENOM" id="CLU_1468194_0_0_1"/>
<dbReference type="OrthoDB" id="539398at2759"/>
<protein>
    <submittedName>
        <fullName evidence="2">Uncharacterized protein</fullName>
    </submittedName>
</protein>
<feature type="compositionally biased region" description="Basic and acidic residues" evidence="1">
    <location>
        <begin position="7"/>
        <end position="36"/>
    </location>
</feature>
<gene>
    <name evidence="2" type="ORF">FOMPIDRAFT_90535</name>
</gene>
<dbReference type="Proteomes" id="UP000015241">
    <property type="component" value="Unassembled WGS sequence"/>
</dbReference>